<name>A0A940T1Y3_9MICO</name>
<dbReference type="EMBL" id="JAFIDA010000001">
    <property type="protein sequence ID" value="MBP1327315.1"/>
    <property type="molecule type" value="Genomic_DNA"/>
</dbReference>
<comment type="caution">
    <text evidence="1">The sequence shown here is derived from an EMBL/GenBank/DDBJ whole genome shotgun (WGS) entry which is preliminary data.</text>
</comment>
<sequence length="31" mass="3518">MVLSFPFSTNFDLHNGNKGVSNHVYNRATIH</sequence>
<reference evidence="1" key="1">
    <citation type="submission" date="2021-02" db="EMBL/GenBank/DDBJ databases">
        <title>Sequencing the genomes of 1000 actinobacteria strains.</title>
        <authorList>
            <person name="Klenk H.-P."/>
        </authorList>
    </citation>
    <scope>NUCLEOTIDE SEQUENCE</scope>
    <source>
        <strain evidence="1">DSM 22850</strain>
    </source>
</reference>
<protein>
    <submittedName>
        <fullName evidence="1">Uncharacterized protein</fullName>
    </submittedName>
</protein>
<dbReference type="AlphaFoldDB" id="A0A940T1Y3"/>
<gene>
    <name evidence="1" type="ORF">JOF28_002547</name>
</gene>
<keyword evidence="2" id="KW-1185">Reference proteome</keyword>
<accession>A0A940T1Y3</accession>
<proteinExistence type="predicted"/>
<dbReference type="Proteomes" id="UP000675163">
    <property type="component" value="Unassembled WGS sequence"/>
</dbReference>
<organism evidence="1 2">
    <name type="scientific">Leucobacter exalbidus</name>
    <dbReference type="NCBI Taxonomy" id="662960"/>
    <lineage>
        <taxon>Bacteria</taxon>
        <taxon>Bacillati</taxon>
        <taxon>Actinomycetota</taxon>
        <taxon>Actinomycetes</taxon>
        <taxon>Micrococcales</taxon>
        <taxon>Microbacteriaceae</taxon>
        <taxon>Leucobacter</taxon>
    </lineage>
</organism>
<evidence type="ECO:0000313" key="2">
    <source>
        <dbReference type="Proteomes" id="UP000675163"/>
    </source>
</evidence>
<evidence type="ECO:0000313" key="1">
    <source>
        <dbReference type="EMBL" id="MBP1327315.1"/>
    </source>
</evidence>